<keyword evidence="7" id="KW-0479">Metal-binding</keyword>
<dbReference type="Gene3D" id="3.30.460.10">
    <property type="entry name" value="Beta Polymerase, domain 2"/>
    <property type="match status" value="1"/>
</dbReference>
<proteinExistence type="inferred from homology"/>
<reference evidence="13" key="1">
    <citation type="journal article" date="2020" name="mSystems">
        <title>Genome- and Community-Level Interaction Insights into Carbon Utilization and Element Cycling Functions of Hydrothermarchaeota in Hydrothermal Sediment.</title>
        <authorList>
            <person name="Zhou Z."/>
            <person name="Liu Y."/>
            <person name="Xu W."/>
            <person name="Pan J."/>
            <person name="Luo Z.H."/>
            <person name="Li M."/>
        </authorList>
    </citation>
    <scope>NUCLEOTIDE SEQUENCE [LARGE SCALE GENOMIC DNA]</scope>
    <source>
        <strain evidence="13">SpSt-780</strain>
    </source>
</reference>
<gene>
    <name evidence="13" type="ORF">ENV67_01690</name>
</gene>
<dbReference type="GO" id="GO:0016779">
    <property type="term" value="F:nucleotidyltransferase activity"/>
    <property type="evidence" value="ECO:0007669"/>
    <property type="project" value="UniProtKB-KW"/>
</dbReference>
<dbReference type="GO" id="GO:0000049">
    <property type="term" value="F:tRNA binding"/>
    <property type="evidence" value="ECO:0007669"/>
    <property type="project" value="UniProtKB-KW"/>
</dbReference>
<evidence type="ECO:0000313" key="13">
    <source>
        <dbReference type="EMBL" id="HGW91239.1"/>
    </source>
</evidence>
<evidence type="ECO:0000256" key="5">
    <source>
        <dbReference type="ARBA" id="ARBA00022694"/>
    </source>
</evidence>
<dbReference type="PANTHER" id="PTHR47788">
    <property type="entry name" value="POLYA POLYMERASE"/>
    <property type="match status" value="1"/>
</dbReference>
<protein>
    <submittedName>
        <fullName evidence="13">CCA tRNA nucleotidyltransferase</fullName>
    </submittedName>
</protein>
<dbReference type="GO" id="GO:0046872">
    <property type="term" value="F:metal ion binding"/>
    <property type="evidence" value="ECO:0007669"/>
    <property type="project" value="UniProtKB-KW"/>
</dbReference>
<dbReference type="CDD" id="cd05398">
    <property type="entry name" value="NT_ClassII-CCAase"/>
    <property type="match status" value="1"/>
</dbReference>
<keyword evidence="3" id="KW-0820">tRNA-binding</keyword>
<evidence type="ECO:0000256" key="11">
    <source>
        <dbReference type="RuleBase" id="RU003953"/>
    </source>
</evidence>
<dbReference type="EMBL" id="DTHG01000019">
    <property type="protein sequence ID" value="HGW91239.1"/>
    <property type="molecule type" value="Genomic_DNA"/>
</dbReference>
<comment type="similarity">
    <text evidence="2 11">Belongs to the tRNA nucleotidyltransferase/poly(A) polymerase family.</text>
</comment>
<evidence type="ECO:0000256" key="9">
    <source>
        <dbReference type="ARBA" id="ARBA00022842"/>
    </source>
</evidence>
<keyword evidence="5" id="KW-0819">tRNA processing</keyword>
<evidence type="ECO:0000256" key="3">
    <source>
        <dbReference type="ARBA" id="ARBA00022555"/>
    </source>
</evidence>
<dbReference type="Pfam" id="PF01743">
    <property type="entry name" value="PolyA_pol"/>
    <property type="match status" value="1"/>
</dbReference>
<dbReference type="InterPro" id="IPR002646">
    <property type="entry name" value="PolA_pol_head_dom"/>
</dbReference>
<comment type="cofactor">
    <cofactor evidence="1">
        <name>Mg(2+)</name>
        <dbReference type="ChEBI" id="CHEBI:18420"/>
    </cofactor>
</comment>
<evidence type="ECO:0000256" key="7">
    <source>
        <dbReference type="ARBA" id="ARBA00022723"/>
    </source>
</evidence>
<evidence type="ECO:0000256" key="6">
    <source>
        <dbReference type="ARBA" id="ARBA00022695"/>
    </source>
</evidence>
<dbReference type="InterPro" id="IPR052390">
    <property type="entry name" value="tRNA_nt/polyA_polymerase"/>
</dbReference>
<sequence>MFVQLKDEKELLEEISSLGEELNEKVYLVGGPARDKILNLPLKDIDIMVLGDGIRFAKEFAKRKKKRIKIFYEFLTAKIDDLKIDFSTARKEFYPEYGSLPVVSKGSFEEDARRRDFTINAIYISLNKENFCEVIDIVGGLNDLKNGLLRILHNDSFKDDATRILRGIRFIGRFGFRFDKDTEIKLNEDKVYLQNITFERILRELLLLCEEEGKGFKWLKYYGIDDILNIKIPDERDKEEILNFSRKHNIRPEKSLLLYLFFNDERLKIKEYRRNLNFIKNFPENRFDINRILKIEKDFLPLIYVKFPFKEEIEKFIKLKNEIKTELNGEEIKSFGFPEKDCGRIKKEIIEERWKGNIKNKKDEIDYLKRRLYEHRRNEK</sequence>
<dbReference type="Gene3D" id="1.10.3090.10">
    <property type="entry name" value="cca-adding enzyme, domain 2"/>
    <property type="match status" value="1"/>
</dbReference>
<dbReference type="GO" id="GO:0000166">
    <property type="term" value="F:nucleotide binding"/>
    <property type="evidence" value="ECO:0007669"/>
    <property type="project" value="UniProtKB-KW"/>
</dbReference>
<keyword evidence="6" id="KW-0548">Nucleotidyltransferase</keyword>
<dbReference type="SUPFAM" id="SSF81301">
    <property type="entry name" value="Nucleotidyltransferase"/>
    <property type="match status" value="1"/>
</dbReference>
<dbReference type="InterPro" id="IPR043519">
    <property type="entry name" value="NT_sf"/>
</dbReference>
<keyword evidence="8" id="KW-0547">Nucleotide-binding</keyword>
<evidence type="ECO:0000256" key="2">
    <source>
        <dbReference type="ARBA" id="ARBA00007265"/>
    </source>
</evidence>
<evidence type="ECO:0000256" key="8">
    <source>
        <dbReference type="ARBA" id="ARBA00022741"/>
    </source>
</evidence>
<keyword evidence="10 11" id="KW-0694">RNA-binding</keyword>
<feature type="domain" description="Poly A polymerase head" evidence="12">
    <location>
        <begin position="26"/>
        <end position="150"/>
    </location>
</feature>
<keyword evidence="4 11" id="KW-0808">Transferase</keyword>
<evidence type="ECO:0000256" key="1">
    <source>
        <dbReference type="ARBA" id="ARBA00001946"/>
    </source>
</evidence>
<evidence type="ECO:0000259" key="12">
    <source>
        <dbReference type="Pfam" id="PF01743"/>
    </source>
</evidence>
<evidence type="ECO:0000256" key="4">
    <source>
        <dbReference type="ARBA" id="ARBA00022679"/>
    </source>
</evidence>
<name>A0A7C4U7B3_UNCW3</name>
<dbReference type="AlphaFoldDB" id="A0A7C4U7B3"/>
<keyword evidence="9" id="KW-0460">Magnesium</keyword>
<dbReference type="GO" id="GO:0008033">
    <property type="term" value="P:tRNA processing"/>
    <property type="evidence" value="ECO:0007669"/>
    <property type="project" value="UniProtKB-KW"/>
</dbReference>
<comment type="caution">
    <text evidence="13">The sequence shown here is derived from an EMBL/GenBank/DDBJ whole genome shotgun (WGS) entry which is preliminary data.</text>
</comment>
<dbReference type="SUPFAM" id="SSF81891">
    <property type="entry name" value="Poly A polymerase C-terminal region-like"/>
    <property type="match status" value="1"/>
</dbReference>
<organism evidence="13">
    <name type="scientific">candidate division WOR-3 bacterium</name>
    <dbReference type="NCBI Taxonomy" id="2052148"/>
    <lineage>
        <taxon>Bacteria</taxon>
        <taxon>Bacteria division WOR-3</taxon>
    </lineage>
</organism>
<dbReference type="PANTHER" id="PTHR47788:SF1">
    <property type="entry name" value="A-ADDING TRNA NUCLEOTIDYLTRANSFERASE"/>
    <property type="match status" value="1"/>
</dbReference>
<accession>A0A7C4U7B3</accession>
<evidence type="ECO:0000256" key="10">
    <source>
        <dbReference type="ARBA" id="ARBA00022884"/>
    </source>
</evidence>